<dbReference type="GO" id="GO:0019305">
    <property type="term" value="P:dTDP-rhamnose biosynthetic process"/>
    <property type="evidence" value="ECO:0007669"/>
    <property type="project" value="UniProtKB-UniPathway"/>
</dbReference>
<keyword evidence="2 4" id="KW-0560">Oxidoreductase</keyword>
<dbReference type="SUPFAM" id="SSF51735">
    <property type="entry name" value="NAD(P)-binding Rossmann-fold domains"/>
    <property type="match status" value="1"/>
</dbReference>
<accession>A0A537LAN6</accession>
<dbReference type="UniPathway" id="UPA00124"/>
<evidence type="ECO:0000256" key="2">
    <source>
        <dbReference type="RuleBase" id="RU364082"/>
    </source>
</evidence>
<dbReference type="InterPro" id="IPR029903">
    <property type="entry name" value="RmlD-like-bd"/>
</dbReference>
<comment type="caution">
    <text evidence="4">The sequence shown here is derived from an EMBL/GenBank/DDBJ whole genome shotgun (WGS) entry which is preliminary data.</text>
</comment>
<comment type="similarity">
    <text evidence="1 2">Belongs to the dTDP-4-dehydrorhamnose reductase family.</text>
</comment>
<dbReference type="PANTHER" id="PTHR10491">
    <property type="entry name" value="DTDP-4-DEHYDRORHAMNOSE REDUCTASE"/>
    <property type="match status" value="1"/>
</dbReference>
<dbReference type="InterPro" id="IPR036291">
    <property type="entry name" value="NAD(P)-bd_dom_sf"/>
</dbReference>
<dbReference type="NCBIfam" id="TIGR01214">
    <property type="entry name" value="rmlD"/>
    <property type="match status" value="1"/>
</dbReference>
<organism evidence="4 5">
    <name type="scientific">Candidatus Segetimicrobium genomatis</name>
    <dbReference type="NCBI Taxonomy" id="2569760"/>
    <lineage>
        <taxon>Bacteria</taxon>
        <taxon>Bacillati</taxon>
        <taxon>Candidatus Sysuimicrobiota</taxon>
        <taxon>Candidatus Sysuimicrobiia</taxon>
        <taxon>Candidatus Sysuimicrobiales</taxon>
        <taxon>Candidatus Segetimicrobiaceae</taxon>
        <taxon>Candidatus Segetimicrobium</taxon>
    </lineage>
</organism>
<evidence type="ECO:0000256" key="1">
    <source>
        <dbReference type="ARBA" id="ARBA00010944"/>
    </source>
</evidence>
<dbReference type="Pfam" id="PF04321">
    <property type="entry name" value="RmlD_sub_bind"/>
    <property type="match status" value="1"/>
</dbReference>
<dbReference type="Proteomes" id="UP000319353">
    <property type="component" value="Unassembled WGS sequence"/>
</dbReference>
<keyword evidence="2" id="KW-0521">NADP</keyword>
<dbReference type="PANTHER" id="PTHR10491:SF4">
    <property type="entry name" value="METHIONINE ADENOSYLTRANSFERASE 2 SUBUNIT BETA"/>
    <property type="match status" value="1"/>
</dbReference>
<evidence type="ECO:0000259" key="3">
    <source>
        <dbReference type="Pfam" id="PF04321"/>
    </source>
</evidence>
<feature type="domain" description="RmlD-like substrate binding" evidence="3">
    <location>
        <begin position="4"/>
        <end position="284"/>
    </location>
</feature>
<dbReference type="EC" id="1.1.1.133" evidence="2"/>
<dbReference type="AlphaFoldDB" id="A0A537LAN6"/>
<name>A0A537LAN6_9BACT</name>
<comment type="pathway">
    <text evidence="2">Carbohydrate biosynthesis; dTDP-L-rhamnose biosynthesis.</text>
</comment>
<sequence length="294" mass="31697">MSTVAVIGSAGQLGSDLVALLRESGRDKVVALSHRDIEVANPRSVRSALGAVRPDILINCAAFVRVDDCEDQPETAFLVNAVGALYVAQACRESNALCVYISTDYVFDGQKGTSYTEEDCPHPINVYGASKLAGEHLVRQACPRSLVVRTASLFGVTGARGKDGNFIEAIIAKAQRADPIRVVDDIRTSPTYSRDAAAGLEALLRQETTGVVHLTNSGACTWYEFARTILDYAGADATPQAVSSREYGARARRPADSTLVSARLPPLHINRLRPWQEALKAYLIETGRATRKGH</sequence>
<proteinExistence type="inferred from homology"/>
<evidence type="ECO:0000313" key="4">
    <source>
        <dbReference type="EMBL" id="TMJ05010.1"/>
    </source>
</evidence>
<dbReference type="EMBL" id="VBAL01000035">
    <property type="protein sequence ID" value="TMJ05010.1"/>
    <property type="molecule type" value="Genomic_DNA"/>
</dbReference>
<dbReference type="GO" id="GO:0005829">
    <property type="term" value="C:cytosol"/>
    <property type="evidence" value="ECO:0007669"/>
    <property type="project" value="TreeGrafter"/>
</dbReference>
<comment type="function">
    <text evidence="2">Catalyzes the reduction of dTDP-6-deoxy-L-lyxo-4-hexulose to yield dTDP-L-rhamnose.</text>
</comment>
<gene>
    <name evidence="4" type="primary">rfbD</name>
    <name evidence="4" type="ORF">E6H01_03865</name>
</gene>
<reference evidence="4 5" key="1">
    <citation type="journal article" date="2019" name="Nat. Microbiol.">
        <title>Mediterranean grassland soil C-N compound turnover is dependent on rainfall and depth, and is mediated by genomically divergent microorganisms.</title>
        <authorList>
            <person name="Diamond S."/>
            <person name="Andeer P.F."/>
            <person name="Li Z."/>
            <person name="Crits-Christoph A."/>
            <person name="Burstein D."/>
            <person name="Anantharaman K."/>
            <person name="Lane K.R."/>
            <person name="Thomas B.C."/>
            <person name="Pan C."/>
            <person name="Northen T.R."/>
            <person name="Banfield J.F."/>
        </authorList>
    </citation>
    <scope>NUCLEOTIDE SEQUENCE [LARGE SCALE GENOMIC DNA]</scope>
    <source>
        <strain evidence="4">NP_4</strain>
    </source>
</reference>
<dbReference type="Gene3D" id="3.90.25.10">
    <property type="entry name" value="UDP-galactose 4-epimerase, domain 1"/>
    <property type="match status" value="1"/>
</dbReference>
<dbReference type="CDD" id="cd05254">
    <property type="entry name" value="dTDP_HR_like_SDR_e"/>
    <property type="match status" value="1"/>
</dbReference>
<evidence type="ECO:0000313" key="5">
    <source>
        <dbReference type="Proteomes" id="UP000319353"/>
    </source>
</evidence>
<protein>
    <recommendedName>
        <fullName evidence="2">dTDP-4-dehydrorhamnose reductase</fullName>
        <ecNumber evidence="2">1.1.1.133</ecNumber>
    </recommendedName>
</protein>
<dbReference type="InterPro" id="IPR005913">
    <property type="entry name" value="dTDP_dehydrorham_reduct"/>
</dbReference>
<dbReference type="Gene3D" id="3.40.50.720">
    <property type="entry name" value="NAD(P)-binding Rossmann-like Domain"/>
    <property type="match status" value="1"/>
</dbReference>
<dbReference type="GO" id="GO:0008831">
    <property type="term" value="F:dTDP-4-dehydrorhamnose reductase activity"/>
    <property type="evidence" value="ECO:0007669"/>
    <property type="project" value="UniProtKB-EC"/>
</dbReference>